<organism evidence="2">
    <name type="scientific">uncultured Caudovirales phage</name>
    <dbReference type="NCBI Taxonomy" id="2100421"/>
    <lineage>
        <taxon>Viruses</taxon>
        <taxon>Duplodnaviria</taxon>
        <taxon>Heunggongvirae</taxon>
        <taxon>Uroviricota</taxon>
        <taxon>Caudoviricetes</taxon>
        <taxon>Peduoviridae</taxon>
        <taxon>Maltschvirus</taxon>
        <taxon>Maltschvirus maltsch</taxon>
    </lineage>
</organism>
<dbReference type="EMBL" id="LR796233">
    <property type="protein sequence ID" value="CAB4129315.1"/>
    <property type="molecule type" value="Genomic_DNA"/>
</dbReference>
<keyword evidence="1" id="KW-0143">Chaperone</keyword>
<accession>A0A6J5L5S9</accession>
<dbReference type="Gene3D" id="2.30.33.40">
    <property type="entry name" value="GroES chaperonin"/>
    <property type="match status" value="1"/>
</dbReference>
<sequence>MFTPHKVESIRALNDHVLVADMNFGARTTSSGIYLLDDDMRTAGVRPRWARVYAVGPEQQDIAVGKWVLVSHGRWTRGVKIEDQTGEVTIRRIDPNDVLLISDDQPSDDTVSDAILKDKADRW</sequence>
<evidence type="ECO:0000313" key="2">
    <source>
        <dbReference type="EMBL" id="CAB4129315.1"/>
    </source>
</evidence>
<protein>
    <submittedName>
        <fullName evidence="2">GroES chaperonin family</fullName>
    </submittedName>
</protein>
<proteinExistence type="predicted"/>
<name>A0A6J5L5S9_9CAUD</name>
<evidence type="ECO:0000256" key="1">
    <source>
        <dbReference type="ARBA" id="ARBA00023186"/>
    </source>
</evidence>
<dbReference type="InterPro" id="IPR037124">
    <property type="entry name" value="Chaperonin_GroES_sf"/>
</dbReference>
<gene>
    <name evidence="2" type="ORF">UFOVP112_413</name>
</gene>
<dbReference type="GO" id="GO:0044183">
    <property type="term" value="F:protein folding chaperone"/>
    <property type="evidence" value="ECO:0007669"/>
    <property type="project" value="InterPro"/>
</dbReference>
<reference evidence="2" key="1">
    <citation type="submission" date="2020-04" db="EMBL/GenBank/DDBJ databases">
        <authorList>
            <person name="Chiriac C."/>
            <person name="Salcher M."/>
            <person name="Ghai R."/>
            <person name="Kavagutti S V."/>
        </authorList>
    </citation>
    <scope>NUCLEOTIDE SEQUENCE</scope>
</reference>
<dbReference type="GO" id="GO:0005524">
    <property type="term" value="F:ATP binding"/>
    <property type="evidence" value="ECO:0007669"/>
    <property type="project" value="InterPro"/>
</dbReference>
<dbReference type="InterPro" id="IPR011032">
    <property type="entry name" value="GroES-like_sf"/>
</dbReference>
<dbReference type="SUPFAM" id="SSF50129">
    <property type="entry name" value="GroES-like"/>
    <property type="match status" value="1"/>
</dbReference>
<dbReference type="Pfam" id="PF00166">
    <property type="entry name" value="Cpn10"/>
    <property type="match status" value="1"/>
</dbReference>
<dbReference type="InterPro" id="IPR020818">
    <property type="entry name" value="Chaperonin_GroES"/>
</dbReference>